<dbReference type="AlphaFoldDB" id="A0A8H7ZZG8"/>
<reference evidence="1 2" key="1">
    <citation type="journal article" name="Sci. Rep.">
        <title>Genome-scale phylogenetic analyses confirm Olpidium as the closest living zoosporic fungus to the non-flagellated, terrestrial fungi.</title>
        <authorList>
            <person name="Chang Y."/>
            <person name="Rochon D."/>
            <person name="Sekimoto S."/>
            <person name="Wang Y."/>
            <person name="Chovatia M."/>
            <person name="Sandor L."/>
            <person name="Salamov A."/>
            <person name="Grigoriev I.V."/>
            <person name="Stajich J.E."/>
            <person name="Spatafora J.W."/>
        </authorList>
    </citation>
    <scope>NUCLEOTIDE SEQUENCE [LARGE SCALE GENOMIC DNA]</scope>
    <source>
        <strain evidence="1">S191</strain>
    </source>
</reference>
<protein>
    <submittedName>
        <fullName evidence="1">Uncharacterized protein</fullName>
    </submittedName>
</protein>
<evidence type="ECO:0000313" key="1">
    <source>
        <dbReference type="EMBL" id="KAG5462299.1"/>
    </source>
</evidence>
<comment type="caution">
    <text evidence="1">The sequence shown here is derived from an EMBL/GenBank/DDBJ whole genome shotgun (WGS) entry which is preliminary data.</text>
</comment>
<proteinExistence type="predicted"/>
<evidence type="ECO:0000313" key="2">
    <source>
        <dbReference type="Proteomes" id="UP000673691"/>
    </source>
</evidence>
<gene>
    <name evidence="1" type="ORF">BJ554DRAFT_5396</name>
</gene>
<name>A0A8H7ZZG8_9FUNG</name>
<organism evidence="1 2">
    <name type="scientific">Olpidium bornovanus</name>
    <dbReference type="NCBI Taxonomy" id="278681"/>
    <lineage>
        <taxon>Eukaryota</taxon>
        <taxon>Fungi</taxon>
        <taxon>Fungi incertae sedis</taxon>
        <taxon>Olpidiomycota</taxon>
        <taxon>Olpidiomycotina</taxon>
        <taxon>Olpidiomycetes</taxon>
        <taxon>Olpidiales</taxon>
        <taxon>Olpidiaceae</taxon>
        <taxon>Olpidium</taxon>
    </lineage>
</organism>
<sequence>MEVDVDFERLRALNHSYVPLGDQRNDALQRTQKVLGIVVAYLQGVDTRDQATLFVWYINVKQILRLEQPGDIHPLLRYRKSQREPVSPPRASVFRQLWLALVSKLRDIFLEVRH</sequence>
<dbReference type="EMBL" id="JAEFCI010002336">
    <property type="protein sequence ID" value="KAG5462299.1"/>
    <property type="molecule type" value="Genomic_DNA"/>
</dbReference>
<dbReference type="Proteomes" id="UP000673691">
    <property type="component" value="Unassembled WGS sequence"/>
</dbReference>
<accession>A0A8H7ZZG8</accession>
<keyword evidence="2" id="KW-1185">Reference proteome</keyword>